<evidence type="ECO:0000256" key="5">
    <source>
        <dbReference type="ARBA" id="ARBA00022475"/>
    </source>
</evidence>
<evidence type="ECO:0000256" key="10">
    <source>
        <dbReference type="ARBA" id="ARBA00022989"/>
    </source>
</evidence>
<evidence type="ECO:0000256" key="2">
    <source>
        <dbReference type="ARBA" id="ARBA00005551"/>
    </source>
</evidence>
<name>A0A510XV88_9GAMM</name>
<feature type="transmembrane region" description="Helical" evidence="14">
    <location>
        <begin position="148"/>
        <end position="167"/>
    </location>
</feature>
<evidence type="ECO:0000256" key="13">
    <source>
        <dbReference type="SAM" id="MobiDB-lite"/>
    </source>
</evidence>
<evidence type="ECO:0000256" key="8">
    <source>
        <dbReference type="ARBA" id="ARBA00022692"/>
    </source>
</evidence>
<evidence type="ECO:0000256" key="9">
    <source>
        <dbReference type="ARBA" id="ARBA00022958"/>
    </source>
</evidence>
<dbReference type="InterPro" id="IPR004771">
    <property type="entry name" value="K/H_exchanger"/>
</dbReference>
<keyword evidence="7" id="KW-0633">Potassium transport</keyword>
<evidence type="ECO:0000313" key="17">
    <source>
        <dbReference type="Proteomes" id="UP000321419"/>
    </source>
</evidence>
<dbReference type="PANTHER" id="PTHR46157">
    <property type="entry name" value="K(+) EFFLUX ANTIPORTER 3, CHLOROPLASTIC"/>
    <property type="match status" value="1"/>
</dbReference>
<keyword evidence="12 14" id="KW-0472">Membrane</keyword>
<dbReference type="FunFam" id="1.20.1530.20:FF:000001">
    <property type="entry name" value="Glutathione-regulated potassium-efflux system protein KefB"/>
    <property type="match status" value="1"/>
</dbReference>
<evidence type="ECO:0000259" key="15">
    <source>
        <dbReference type="PROSITE" id="PS51201"/>
    </source>
</evidence>
<feature type="compositionally biased region" description="Basic and acidic residues" evidence="13">
    <location>
        <begin position="616"/>
        <end position="629"/>
    </location>
</feature>
<dbReference type="InterPro" id="IPR036291">
    <property type="entry name" value="NAD(P)-bd_dom_sf"/>
</dbReference>
<evidence type="ECO:0000256" key="12">
    <source>
        <dbReference type="ARBA" id="ARBA00023136"/>
    </source>
</evidence>
<evidence type="ECO:0000256" key="7">
    <source>
        <dbReference type="ARBA" id="ARBA00022538"/>
    </source>
</evidence>
<proteinExistence type="inferred from homology"/>
<comment type="caution">
    <text evidence="16">The sequence shown here is derived from an EMBL/GenBank/DDBJ whole genome shotgun (WGS) entry which is preliminary data.</text>
</comment>
<dbReference type="GO" id="GO:0008324">
    <property type="term" value="F:monoatomic cation transmembrane transporter activity"/>
    <property type="evidence" value="ECO:0007669"/>
    <property type="project" value="InterPro"/>
</dbReference>
<feature type="transmembrane region" description="Helical" evidence="14">
    <location>
        <begin position="111"/>
        <end position="128"/>
    </location>
</feature>
<dbReference type="GO" id="GO:0015297">
    <property type="term" value="F:antiporter activity"/>
    <property type="evidence" value="ECO:0007669"/>
    <property type="project" value="UniProtKB-KW"/>
</dbReference>
<evidence type="ECO:0000256" key="6">
    <source>
        <dbReference type="ARBA" id="ARBA00022519"/>
    </source>
</evidence>
<comment type="subcellular location">
    <subcellularLocation>
        <location evidence="1">Cell inner membrane</location>
        <topology evidence="1">Multi-pass membrane protein</topology>
    </subcellularLocation>
</comment>
<feature type="transmembrane region" description="Helical" evidence="14">
    <location>
        <begin position="82"/>
        <end position="105"/>
    </location>
</feature>
<dbReference type="Gene3D" id="1.20.1530.20">
    <property type="match status" value="1"/>
</dbReference>
<feature type="domain" description="RCK N-terminal" evidence="15">
    <location>
        <begin position="407"/>
        <end position="531"/>
    </location>
</feature>
<dbReference type="RefSeq" id="WP_089349003.1">
    <property type="nucleotide sequence ID" value="NZ_BJUM01000010.1"/>
</dbReference>
<dbReference type="GO" id="GO:0005886">
    <property type="term" value="C:plasma membrane"/>
    <property type="evidence" value="ECO:0007669"/>
    <property type="project" value="UniProtKB-SubCell"/>
</dbReference>
<keyword evidence="17" id="KW-1185">Reference proteome</keyword>
<evidence type="ECO:0000256" key="1">
    <source>
        <dbReference type="ARBA" id="ARBA00004429"/>
    </source>
</evidence>
<feature type="transmembrane region" description="Helical" evidence="14">
    <location>
        <begin position="6"/>
        <end position="22"/>
    </location>
</feature>
<evidence type="ECO:0000256" key="4">
    <source>
        <dbReference type="ARBA" id="ARBA00022449"/>
    </source>
</evidence>
<dbReference type="PANTHER" id="PTHR46157:SF4">
    <property type="entry name" value="K(+) EFFLUX ANTIPORTER 3, CHLOROPLASTIC"/>
    <property type="match status" value="1"/>
</dbReference>
<keyword evidence="10 14" id="KW-1133">Transmembrane helix</keyword>
<dbReference type="Proteomes" id="UP000321419">
    <property type="component" value="Unassembled WGS sequence"/>
</dbReference>
<keyword evidence="11" id="KW-0406">Ion transport</keyword>
<dbReference type="GO" id="GO:0006813">
    <property type="term" value="P:potassium ion transport"/>
    <property type="evidence" value="ECO:0007669"/>
    <property type="project" value="UniProtKB-KW"/>
</dbReference>
<feature type="transmembrane region" description="Helical" evidence="14">
    <location>
        <begin position="187"/>
        <end position="208"/>
    </location>
</feature>
<keyword evidence="8 14" id="KW-0812">Transmembrane</keyword>
<evidence type="ECO:0000256" key="14">
    <source>
        <dbReference type="SAM" id="Phobius"/>
    </source>
</evidence>
<keyword evidence="5" id="KW-1003">Cell membrane</keyword>
<evidence type="ECO:0000256" key="3">
    <source>
        <dbReference type="ARBA" id="ARBA00022448"/>
    </source>
</evidence>
<keyword evidence="9" id="KW-0630">Potassium</keyword>
<protein>
    <submittedName>
        <fullName evidence="16">Potassium transporter</fullName>
    </submittedName>
</protein>
<keyword evidence="4" id="KW-0050">Antiport</keyword>
<keyword evidence="3" id="KW-0813">Transport</keyword>
<reference evidence="16 17" key="1">
    <citation type="submission" date="2019-07" db="EMBL/GenBank/DDBJ databases">
        <title>Whole genome shotgun sequence of Pseudoalteromonas espejiana NBRC 102222.</title>
        <authorList>
            <person name="Hosoyama A."/>
            <person name="Uohara A."/>
            <person name="Ohji S."/>
            <person name="Ichikawa N."/>
        </authorList>
    </citation>
    <scope>NUCLEOTIDE SEQUENCE [LARGE SCALE GENOMIC DNA]</scope>
    <source>
        <strain evidence="16 17">NBRC 102222</strain>
    </source>
</reference>
<dbReference type="InterPro" id="IPR038770">
    <property type="entry name" value="Na+/solute_symporter_sf"/>
</dbReference>
<feature type="region of interest" description="Disordered" evidence="13">
    <location>
        <begin position="596"/>
        <end position="629"/>
    </location>
</feature>
<dbReference type="InterPro" id="IPR006153">
    <property type="entry name" value="Cation/H_exchanger_TM"/>
</dbReference>
<dbReference type="SUPFAM" id="SSF51735">
    <property type="entry name" value="NAD(P)-binding Rossmann-fold domains"/>
    <property type="match status" value="1"/>
</dbReference>
<keyword evidence="6" id="KW-0997">Cell inner membrane</keyword>
<dbReference type="EMBL" id="BJUM01000010">
    <property type="protein sequence ID" value="GEK54467.1"/>
    <property type="molecule type" value="Genomic_DNA"/>
</dbReference>
<feature type="transmembrane region" description="Helical" evidence="14">
    <location>
        <begin position="364"/>
        <end position="384"/>
    </location>
</feature>
<evidence type="ECO:0000313" key="16">
    <source>
        <dbReference type="EMBL" id="GEK54467.1"/>
    </source>
</evidence>
<dbReference type="AlphaFoldDB" id="A0A510XV88"/>
<dbReference type="NCBIfam" id="TIGR00932">
    <property type="entry name" value="2a37"/>
    <property type="match status" value="1"/>
</dbReference>
<organism evidence="16 17">
    <name type="scientific">Pseudoalteromonas espejiana</name>
    <dbReference type="NCBI Taxonomy" id="28107"/>
    <lineage>
        <taxon>Bacteria</taxon>
        <taxon>Pseudomonadati</taxon>
        <taxon>Pseudomonadota</taxon>
        <taxon>Gammaproteobacteria</taxon>
        <taxon>Alteromonadales</taxon>
        <taxon>Pseudoalteromonadaceae</taxon>
        <taxon>Pseudoalteromonas</taxon>
    </lineage>
</organism>
<feature type="transmembrane region" description="Helical" evidence="14">
    <location>
        <begin position="220"/>
        <end position="239"/>
    </location>
</feature>
<evidence type="ECO:0000256" key="11">
    <source>
        <dbReference type="ARBA" id="ARBA00023065"/>
    </source>
</evidence>
<dbReference type="GO" id="GO:1902600">
    <property type="term" value="P:proton transmembrane transport"/>
    <property type="evidence" value="ECO:0007669"/>
    <property type="project" value="InterPro"/>
</dbReference>
<accession>A0A510XV88</accession>
<dbReference type="FunFam" id="3.40.50.720:FF:000036">
    <property type="entry name" value="Glutathione-regulated potassium-efflux system protein KefB"/>
    <property type="match status" value="1"/>
</dbReference>
<dbReference type="Pfam" id="PF02254">
    <property type="entry name" value="TrkA_N"/>
    <property type="match status" value="1"/>
</dbReference>
<comment type="similarity">
    <text evidence="2">Belongs to the monovalent cation:proton antiporter 2 (CPA2) transporter (TC 2.A.37) family.</text>
</comment>
<feature type="transmembrane region" description="Helical" evidence="14">
    <location>
        <begin position="51"/>
        <end position="70"/>
    </location>
</feature>
<feature type="transmembrane region" description="Helical" evidence="14">
    <location>
        <begin position="302"/>
        <end position="326"/>
    </location>
</feature>
<dbReference type="OrthoDB" id="9781411at2"/>
<gene>
    <name evidence="16" type="ORF">PES01_13120</name>
</gene>
<feature type="transmembrane region" description="Helical" evidence="14">
    <location>
        <begin position="27"/>
        <end position="45"/>
    </location>
</feature>
<dbReference type="Pfam" id="PF00999">
    <property type="entry name" value="Na_H_Exchanger"/>
    <property type="match status" value="1"/>
</dbReference>
<dbReference type="Gene3D" id="3.40.50.720">
    <property type="entry name" value="NAD(P)-binding Rossmann-like Domain"/>
    <property type="match status" value="1"/>
</dbReference>
<dbReference type="PROSITE" id="PS51201">
    <property type="entry name" value="RCK_N"/>
    <property type="match status" value="1"/>
</dbReference>
<feature type="transmembrane region" description="Helical" evidence="14">
    <location>
        <begin position="333"/>
        <end position="358"/>
    </location>
</feature>
<sequence length="629" mass="68629">MLEIALIYLAAAIVAVPIAKRVGLGSVLGYLIAGILIGPYALGIVGDQTDVMHFAEFGVVMMLFLVGLELQPSRLWKLRHSILGLGGLQVVLTAAAIFAFCYWFFAMHWQTALAIGLMLALSSTAIVLQSLEEKGWLKQEAGQNAFSVLLFQDIAIIPILALLPLLAFAPQSSSKDISDSIIASWPVWQQVGVSVAVIAAIIAGGKYVSAPLFRYIAQTHMREIFTIFALFLVVAIALVMQSIGLSPALGTFLAGVVLAESEFRHELEADIEPFKGLLLGLFFITVGASINFELLADEFTTVIALVALLIVIKACILFALAVTFNISKKQRLLFALALAQGGEFAFVLLSVTTTLSILTPEQTSLVTLVVAVSMLVAPLLLMVYEQIQKRSNSTAPEFDKPEQISSAKHVIIAGYGRFGQIMGRLLHAQGYDITVLDHSPSQIELLRRFGNTVFYGDAARQELLEAAGAHTAQMLVVAIDDPDKTIEIIKLAHKNYPQLKIVARAIDRRHAYQMLNLKVDAFNRETVDSAINLAVDALELLGNNKEDAQRAGKLFRDHDRAAVLQLAELWGDDASYGVAVRQRMEDLKQVLQQDKQAQSDLNTCEHGDCEDGLTELADRPKKADDAHIE</sequence>
<dbReference type="InterPro" id="IPR003148">
    <property type="entry name" value="RCK_N"/>
</dbReference>